<dbReference type="Proteomes" id="UP001447516">
    <property type="component" value="Unassembled WGS sequence"/>
</dbReference>
<organism evidence="1 2">
    <name type="scientific">Microbispora maris</name>
    <dbReference type="NCBI Taxonomy" id="3144104"/>
    <lineage>
        <taxon>Bacteria</taxon>
        <taxon>Bacillati</taxon>
        <taxon>Actinomycetota</taxon>
        <taxon>Actinomycetes</taxon>
        <taxon>Streptosporangiales</taxon>
        <taxon>Streptosporangiaceae</taxon>
        <taxon>Microbispora</taxon>
    </lineage>
</organism>
<comment type="caution">
    <text evidence="1">The sequence shown here is derived from an EMBL/GenBank/DDBJ whole genome shotgun (WGS) entry which is preliminary data.</text>
</comment>
<keyword evidence="2" id="KW-1185">Reference proteome</keyword>
<dbReference type="RefSeq" id="WP_346229249.1">
    <property type="nucleotide sequence ID" value="NZ_JBDJAW010000032.1"/>
</dbReference>
<evidence type="ECO:0000313" key="2">
    <source>
        <dbReference type="Proteomes" id="UP001447516"/>
    </source>
</evidence>
<proteinExistence type="predicted"/>
<accession>A0ABV0AWZ1</accession>
<evidence type="ECO:0000313" key="1">
    <source>
        <dbReference type="EMBL" id="MEN3539352.1"/>
    </source>
</evidence>
<name>A0ABV0AWZ1_9ACTN</name>
<evidence type="ECO:0008006" key="3">
    <source>
        <dbReference type="Google" id="ProtNLM"/>
    </source>
</evidence>
<gene>
    <name evidence="1" type="ORF">AAH991_29870</name>
</gene>
<dbReference type="EMBL" id="JBDJAW010000032">
    <property type="protein sequence ID" value="MEN3539352.1"/>
    <property type="molecule type" value="Genomic_DNA"/>
</dbReference>
<sequence>MHDGQVGRDFLDLLTTVVRMQLRRLPILYTDRRLDNDLVGDFMQDFVTERWERTVTALLAEATDDESLERLLHRIVRSWLIDQVRKTDRGSVLRRIKDHLAEDPAFEVVPDHEAGGGRWRLADSDGPPWGGRMEDLVAAAYKVPARAVRWSDPTRRPPIACATDLTAILREVMTAAGHQSLDLQQLVMVITQRFPATMDPESRTIDADKDAITATEPTPDLAWEAHQVASERASIAANIFAQLTHDERQLLPIILDGKAVETHLSCGRSTAYNRINKLKALIRELAGACDDPEQVVLEVLALCTS</sequence>
<protein>
    <recommendedName>
        <fullName evidence="3">Sigma-70 family RNA polymerase sigma factor</fullName>
    </recommendedName>
</protein>
<reference evidence="1 2" key="1">
    <citation type="submission" date="2024-05" db="EMBL/GenBank/DDBJ databases">
        <title>Microbispora sp.ZYX-F-249.</title>
        <authorList>
            <person name="Xie H."/>
        </authorList>
    </citation>
    <scope>NUCLEOTIDE SEQUENCE [LARGE SCALE GENOMIC DNA]</scope>
    <source>
        <strain evidence="1 2">ZYX-F-249</strain>
    </source>
</reference>